<dbReference type="InParanoid" id="A0A1X7SMR8"/>
<feature type="region of interest" description="Disordered" evidence="1">
    <location>
        <begin position="1"/>
        <end position="21"/>
    </location>
</feature>
<sequence length="98" mass="10976">MHSERRDAKSGLGCCKTQSEEQDPFEEIDLALDTDNTGIESIISCVQPHSRPVSEYVTGDDAITLCEEFDHEHWEVEFLSSLNVSSEPVTVDSENEDD</sequence>
<name>A0A1X7SMR8_AMPQE</name>
<evidence type="ECO:0000313" key="2">
    <source>
        <dbReference type="EnsemblMetazoa" id="Aqu2.1.03376_001"/>
    </source>
</evidence>
<evidence type="ECO:0000256" key="1">
    <source>
        <dbReference type="SAM" id="MobiDB-lite"/>
    </source>
</evidence>
<proteinExistence type="predicted"/>
<dbReference type="AlphaFoldDB" id="A0A1X7SMR8"/>
<organism evidence="2">
    <name type="scientific">Amphimedon queenslandica</name>
    <name type="common">Sponge</name>
    <dbReference type="NCBI Taxonomy" id="400682"/>
    <lineage>
        <taxon>Eukaryota</taxon>
        <taxon>Metazoa</taxon>
        <taxon>Porifera</taxon>
        <taxon>Demospongiae</taxon>
        <taxon>Heteroscleromorpha</taxon>
        <taxon>Haplosclerida</taxon>
        <taxon>Niphatidae</taxon>
        <taxon>Amphimedon</taxon>
    </lineage>
</organism>
<accession>A0A1X7SMR8</accession>
<reference evidence="2" key="1">
    <citation type="submission" date="2017-05" db="UniProtKB">
        <authorList>
            <consortium name="EnsemblMetazoa"/>
        </authorList>
    </citation>
    <scope>IDENTIFICATION</scope>
</reference>
<dbReference type="EnsemblMetazoa" id="Aqu2.1.03376_001">
    <property type="protein sequence ID" value="Aqu2.1.03376_001"/>
    <property type="gene ID" value="Aqu2.1.03376"/>
</dbReference>
<protein>
    <submittedName>
        <fullName evidence="2">Uncharacterized protein</fullName>
    </submittedName>
</protein>